<comment type="subcellular location">
    <subcellularLocation>
        <location evidence="6">Cytoplasm</location>
    </subcellularLocation>
</comment>
<reference evidence="8" key="1">
    <citation type="journal article" date="2021" name="PeerJ">
        <title>Extensive microbial diversity within the chicken gut microbiome revealed by metagenomics and culture.</title>
        <authorList>
            <person name="Gilroy R."/>
            <person name="Ravi A."/>
            <person name="Getino M."/>
            <person name="Pursley I."/>
            <person name="Horton D.L."/>
            <person name="Alikhan N.F."/>
            <person name="Baker D."/>
            <person name="Gharbi K."/>
            <person name="Hall N."/>
            <person name="Watson M."/>
            <person name="Adriaenssens E.M."/>
            <person name="Foster-Nyarko E."/>
            <person name="Jarju S."/>
            <person name="Secka A."/>
            <person name="Antonio M."/>
            <person name="Oren A."/>
            <person name="Chaudhuri R.R."/>
            <person name="La Ragione R."/>
            <person name="Hildebrand F."/>
            <person name="Pallen M.J."/>
        </authorList>
    </citation>
    <scope>NUCLEOTIDE SEQUENCE</scope>
    <source>
        <strain evidence="8">9264</strain>
    </source>
</reference>
<name>A0A9D2RF98_9BURK</name>
<evidence type="ECO:0000256" key="6">
    <source>
        <dbReference type="HAMAP-Rule" id="MF_01894"/>
    </source>
</evidence>
<accession>A0A9D2RF98</accession>
<dbReference type="AlphaFoldDB" id="A0A9D2RF98"/>
<dbReference type="InterPro" id="IPR027417">
    <property type="entry name" value="P-loop_NTPase"/>
</dbReference>
<feature type="coiled-coil region" evidence="6">
    <location>
        <begin position="451"/>
        <end position="506"/>
    </location>
</feature>
<keyword evidence="3 6" id="KW-0067">ATP-binding</keyword>
<dbReference type="HAMAP" id="MF_01894">
    <property type="entry name" value="Smc_prok"/>
    <property type="match status" value="1"/>
</dbReference>
<organism evidence="8 9">
    <name type="scientific">Candidatus Paenalcaligenes intestinipullorum</name>
    <dbReference type="NCBI Taxonomy" id="2838718"/>
    <lineage>
        <taxon>Bacteria</taxon>
        <taxon>Pseudomonadati</taxon>
        <taxon>Pseudomonadota</taxon>
        <taxon>Betaproteobacteria</taxon>
        <taxon>Burkholderiales</taxon>
        <taxon>Alcaligenaceae</taxon>
        <taxon>Paenalcaligenes</taxon>
    </lineage>
</organism>
<feature type="coiled-coil region" evidence="6">
    <location>
        <begin position="170"/>
        <end position="218"/>
    </location>
</feature>
<comment type="similarity">
    <text evidence="6">Belongs to the SMC family.</text>
</comment>
<evidence type="ECO:0000313" key="9">
    <source>
        <dbReference type="Proteomes" id="UP000823889"/>
    </source>
</evidence>
<dbReference type="EMBL" id="DWUQ01000037">
    <property type="protein sequence ID" value="HJD43760.1"/>
    <property type="molecule type" value="Genomic_DNA"/>
</dbReference>
<evidence type="ECO:0000256" key="2">
    <source>
        <dbReference type="ARBA" id="ARBA00022741"/>
    </source>
</evidence>
<feature type="coiled-coil region" evidence="6">
    <location>
        <begin position="995"/>
        <end position="1022"/>
    </location>
</feature>
<keyword evidence="4 6" id="KW-0175">Coiled coil</keyword>
<dbReference type="CDD" id="cd03278">
    <property type="entry name" value="ABC_SMC_barmotin"/>
    <property type="match status" value="2"/>
</dbReference>
<evidence type="ECO:0000256" key="1">
    <source>
        <dbReference type="ARBA" id="ARBA00022490"/>
    </source>
</evidence>
<comment type="function">
    <text evidence="6">Required for chromosome condensation and partitioning.</text>
</comment>
<evidence type="ECO:0000313" key="8">
    <source>
        <dbReference type="EMBL" id="HJD43760.1"/>
    </source>
</evidence>
<dbReference type="NCBIfam" id="TIGR02168">
    <property type="entry name" value="SMC_prok_B"/>
    <property type="match status" value="1"/>
</dbReference>
<evidence type="ECO:0000259" key="7">
    <source>
        <dbReference type="Pfam" id="PF02463"/>
    </source>
</evidence>
<comment type="subunit">
    <text evidence="6">Homodimer.</text>
</comment>
<dbReference type="PANTHER" id="PTHR43977">
    <property type="entry name" value="STRUCTURAL MAINTENANCE OF CHROMOSOMES PROTEIN 3"/>
    <property type="match status" value="1"/>
</dbReference>
<dbReference type="PIRSF" id="PIRSF005719">
    <property type="entry name" value="SMC"/>
    <property type="match status" value="1"/>
</dbReference>
<keyword evidence="5 6" id="KW-0238">DNA-binding</keyword>
<reference evidence="8" key="2">
    <citation type="submission" date="2021-04" db="EMBL/GenBank/DDBJ databases">
        <authorList>
            <person name="Gilroy R."/>
        </authorList>
    </citation>
    <scope>NUCLEOTIDE SEQUENCE</scope>
    <source>
        <strain evidence="8">9264</strain>
    </source>
</reference>
<dbReference type="InterPro" id="IPR036277">
    <property type="entry name" value="SMC_hinge_sf"/>
</dbReference>
<dbReference type="Pfam" id="PF02463">
    <property type="entry name" value="SMC_N"/>
    <property type="match status" value="1"/>
</dbReference>
<feature type="domain" description="RecF/RecN/SMC N-terminal" evidence="7">
    <location>
        <begin position="3"/>
        <end position="1157"/>
    </location>
</feature>
<sequence length="1173" mass="133903">MRLTQIKLAGFKSFVDPTTIPTPSQLVGVVGPNGCGKSNIIDAVRWVLGESRASELRGESMQDVIFNGSGQRKPAARASVELIFDNSEQRAAGQWSQYSEIAVGRVLTRDGQSSYYLNNQQVRRRDVQDLFLGTGLGARGYAIIGQGMINRLIEAKPEELRVYLEEAAGVSRYKERRRETENRLHHTRENLQRLDDILAELVTQLERLHAQAEVAQQYQALQHEGERKQLALWLLKERQAQHTQQQKFAAIEKAQAEVEAAIASVRKHEADIERLRLVQQDLHAQAQQAQAQVFEAAALVSSLEAELRHASESRQRMTARQHHLITQQDEWATQQAHCEHSVAELTAQLELAAETVYEAEASAEHVHEQLPELEERLQALLRQREQAQQQLSQLERTQALTHQALLDAQRQRQQLLTRHDRLLQEQQQLPELDDDALQALEHTQQHQQTHLEAAQSQVQATDAQLAHLEEQRTQAQQSLQQQQQQLGRLEARIQALTQLQDETQRQAGLEPWLVERGWQDWPRLWQQLELDSAWSTAFEAVLQQRLLAISAADRECLQRLVEEPPPARLSVFVMPELISTLQPVPDDALLHRLRLAQPALQQLLVHWLQGVRCAPSLENALNRVTELGVGECWVCPEGHRVETHSVHIYAPDQAAAGLLERQHELEALTHQAKAQQFGVDQAQAHHDHIQQQWQRLRQSLPSQRQRLAELTQHVHQLHIEFTRQHQQADQAQQRRVQLKQELAELTDELEQVSAQIELYHEQLETGQENLDEAQQRLQQATEDSERHSLHVQDLRQQQRDKERHWHEAQQQERLLQARVEELHRTQRMAQEQYERAQAELQTLQGELQAWDADQANAQLQQALTQRVDKDAHFARVGQQLDVVNEELRQHEQRKAQLEHTLEPLRAQVTALQLEEQAARLAVEQFQGSLDERQVDRQALAQSLMDEDERWQRPQWLQSEVQRLARQAEALGPVNLAALEELNAAQARQGYLQSQHDDLQSAIDTLEDAIRKIDREIRDLLMTTFNAVNGHFGELFPRLFGGGEARLSLTEEDVLEAGVQVMAQPPGKRNSTIHLLSGGEKALTATALVFALFKLNPAPFCLLDEVDAPLDDANTERYANLVSSMSEQTQFLFISHNKIAMHMAKQLVGVTMQEQGVSRIVAVDMDAALQMADA</sequence>
<dbReference type="Gene3D" id="3.40.50.300">
    <property type="entry name" value="P-loop containing nucleotide triphosphate hydrolases"/>
    <property type="match status" value="2"/>
</dbReference>
<keyword evidence="2 6" id="KW-0547">Nucleotide-binding</keyword>
<dbReference type="GO" id="GO:0007059">
    <property type="term" value="P:chromosome segregation"/>
    <property type="evidence" value="ECO:0007669"/>
    <property type="project" value="UniProtKB-UniRule"/>
</dbReference>
<dbReference type="SUPFAM" id="SSF75553">
    <property type="entry name" value="Smc hinge domain"/>
    <property type="match status" value="1"/>
</dbReference>
<comment type="domain">
    <text evidence="6">Contains large globular domains required for ATP hydrolysis at each terminus and a third globular domain forming a flexible hinge near the middle of the molecule. These domains are separated by coiled-coil structures.</text>
</comment>
<dbReference type="GO" id="GO:0007062">
    <property type="term" value="P:sister chromatid cohesion"/>
    <property type="evidence" value="ECO:0007669"/>
    <property type="project" value="InterPro"/>
</dbReference>
<evidence type="ECO:0000256" key="3">
    <source>
        <dbReference type="ARBA" id="ARBA00022840"/>
    </source>
</evidence>
<evidence type="ECO:0000256" key="4">
    <source>
        <dbReference type="ARBA" id="ARBA00023054"/>
    </source>
</evidence>
<dbReference type="GO" id="GO:0005694">
    <property type="term" value="C:chromosome"/>
    <property type="evidence" value="ECO:0007669"/>
    <property type="project" value="InterPro"/>
</dbReference>
<keyword evidence="1 6" id="KW-0963">Cytoplasm</keyword>
<dbReference type="GO" id="GO:0006260">
    <property type="term" value="P:DNA replication"/>
    <property type="evidence" value="ECO:0007669"/>
    <property type="project" value="UniProtKB-UniRule"/>
</dbReference>
<feature type="coiled-coil region" evidence="6">
    <location>
        <begin position="721"/>
        <end position="907"/>
    </location>
</feature>
<feature type="coiled-coil region" evidence="6">
    <location>
        <begin position="251"/>
        <end position="320"/>
    </location>
</feature>
<proteinExistence type="inferred from homology"/>
<dbReference type="GO" id="GO:0030261">
    <property type="term" value="P:chromosome condensation"/>
    <property type="evidence" value="ECO:0007669"/>
    <property type="project" value="InterPro"/>
</dbReference>
<protein>
    <recommendedName>
        <fullName evidence="6">Chromosome partition protein Smc</fullName>
    </recommendedName>
</protein>
<dbReference type="Proteomes" id="UP000823889">
    <property type="component" value="Unassembled WGS sequence"/>
</dbReference>
<dbReference type="SUPFAM" id="SSF52540">
    <property type="entry name" value="P-loop containing nucleoside triphosphate hydrolases"/>
    <property type="match status" value="2"/>
</dbReference>
<feature type="coiled-coil region" evidence="6">
    <location>
        <begin position="363"/>
        <end position="425"/>
    </location>
</feature>
<dbReference type="InterPro" id="IPR011890">
    <property type="entry name" value="SMC_prok"/>
</dbReference>
<feature type="binding site" evidence="6">
    <location>
        <begin position="32"/>
        <end position="39"/>
    </location>
    <ligand>
        <name>ATP</name>
        <dbReference type="ChEBI" id="CHEBI:30616"/>
    </ligand>
</feature>
<evidence type="ECO:0000256" key="5">
    <source>
        <dbReference type="ARBA" id="ARBA00023125"/>
    </source>
</evidence>
<dbReference type="GO" id="GO:0005524">
    <property type="term" value="F:ATP binding"/>
    <property type="evidence" value="ECO:0007669"/>
    <property type="project" value="UniProtKB-UniRule"/>
</dbReference>
<dbReference type="InterPro" id="IPR003395">
    <property type="entry name" value="RecF/RecN/SMC_N"/>
</dbReference>
<dbReference type="GO" id="GO:0003677">
    <property type="term" value="F:DNA binding"/>
    <property type="evidence" value="ECO:0007669"/>
    <property type="project" value="UniProtKB-UniRule"/>
</dbReference>
<comment type="caution">
    <text evidence="8">The sequence shown here is derived from an EMBL/GenBank/DDBJ whole genome shotgun (WGS) entry which is preliminary data.</text>
</comment>
<gene>
    <name evidence="6 8" type="primary">smc</name>
    <name evidence="8" type="ORF">H9906_01860</name>
</gene>
<dbReference type="GO" id="GO:0016887">
    <property type="term" value="F:ATP hydrolysis activity"/>
    <property type="evidence" value="ECO:0007669"/>
    <property type="project" value="InterPro"/>
</dbReference>
<dbReference type="InterPro" id="IPR024704">
    <property type="entry name" value="SMC"/>
</dbReference>
<dbReference type="GO" id="GO:0005737">
    <property type="term" value="C:cytoplasm"/>
    <property type="evidence" value="ECO:0007669"/>
    <property type="project" value="UniProtKB-SubCell"/>
</dbReference>